<dbReference type="EMBL" id="KQ982565">
    <property type="protein sequence ID" value="KYQ54811.1"/>
    <property type="molecule type" value="Genomic_DNA"/>
</dbReference>
<name>A0A151X310_9HYME</name>
<dbReference type="AlphaFoldDB" id="A0A151X310"/>
<feature type="non-terminal residue" evidence="3">
    <location>
        <position position="1"/>
    </location>
</feature>
<keyword evidence="1" id="KW-0472">Membrane</keyword>
<feature type="domain" description="MADF" evidence="2">
    <location>
        <begin position="12"/>
        <end position="68"/>
    </location>
</feature>
<keyword evidence="4" id="KW-1185">Reference proteome</keyword>
<feature type="transmembrane region" description="Helical" evidence="1">
    <location>
        <begin position="44"/>
        <end position="62"/>
    </location>
</feature>
<keyword evidence="1" id="KW-0812">Transmembrane</keyword>
<accession>A0A151X310</accession>
<organism evidence="3 4">
    <name type="scientific">Mycetomoellerius zeteki</name>
    <dbReference type="NCBI Taxonomy" id="64791"/>
    <lineage>
        <taxon>Eukaryota</taxon>
        <taxon>Metazoa</taxon>
        <taxon>Ecdysozoa</taxon>
        <taxon>Arthropoda</taxon>
        <taxon>Hexapoda</taxon>
        <taxon>Insecta</taxon>
        <taxon>Pterygota</taxon>
        <taxon>Neoptera</taxon>
        <taxon>Endopterygota</taxon>
        <taxon>Hymenoptera</taxon>
        <taxon>Apocrita</taxon>
        <taxon>Aculeata</taxon>
        <taxon>Formicoidea</taxon>
        <taxon>Formicidae</taxon>
        <taxon>Myrmicinae</taxon>
        <taxon>Mycetomoellerius</taxon>
    </lineage>
</organism>
<evidence type="ECO:0000259" key="2">
    <source>
        <dbReference type="PROSITE" id="PS51029"/>
    </source>
</evidence>
<dbReference type="InterPro" id="IPR006578">
    <property type="entry name" value="MADF-dom"/>
</dbReference>
<dbReference type="PROSITE" id="PS51029">
    <property type="entry name" value="MADF"/>
    <property type="match status" value="1"/>
</dbReference>
<protein>
    <recommendedName>
        <fullName evidence="2">MADF domain-containing protein</fullName>
    </recommendedName>
</protein>
<evidence type="ECO:0000256" key="1">
    <source>
        <dbReference type="SAM" id="Phobius"/>
    </source>
</evidence>
<evidence type="ECO:0000313" key="3">
    <source>
        <dbReference type="EMBL" id="KYQ54811.1"/>
    </source>
</evidence>
<dbReference type="Proteomes" id="UP000075809">
    <property type="component" value="Unassembled WGS sequence"/>
</dbReference>
<gene>
    <name evidence="3" type="ORF">ALC60_06318</name>
</gene>
<proteinExistence type="predicted"/>
<reference evidence="3 4" key="1">
    <citation type="submission" date="2015-09" db="EMBL/GenBank/DDBJ databases">
        <title>Trachymyrmex zeteki WGS genome.</title>
        <authorList>
            <person name="Nygaard S."/>
            <person name="Hu H."/>
            <person name="Boomsma J."/>
            <person name="Zhang G."/>
        </authorList>
    </citation>
    <scope>NUCLEOTIDE SEQUENCE [LARGE SCALE GENOMIC DNA]</scope>
    <source>
        <strain evidence="3">Tzet28-1</strain>
        <tissue evidence="3">Whole body</tissue>
    </source>
</reference>
<sequence length="68" mass="8220">KRTIFTKDIKCTMIEMVRQCPLLWDTTIEQYRRIDLKRTHWDRIAQAVGSKFTGIIYIIYLFNLLNLL</sequence>
<keyword evidence="1" id="KW-1133">Transmembrane helix</keyword>
<evidence type="ECO:0000313" key="4">
    <source>
        <dbReference type="Proteomes" id="UP000075809"/>
    </source>
</evidence>
<dbReference type="Pfam" id="PF10545">
    <property type="entry name" value="MADF_DNA_bdg"/>
    <property type="match status" value="1"/>
</dbReference>